<feature type="compositionally biased region" description="Basic residues" evidence="1">
    <location>
        <begin position="70"/>
        <end position="81"/>
    </location>
</feature>
<evidence type="ECO:0000313" key="3">
    <source>
        <dbReference type="EMBL" id="VWQ11372.1"/>
    </source>
</evidence>
<protein>
    <submittedName>
        <fullName evidence="2">Uncharacterized protein</fullName>
    </submittedName>
</protein>
<keyword evidence="5" id="KW-1185">Reference proteome</keyword>
<proteinExistence type="predicted"/>
<feature type="compositionally biased region" description="Basic residues" evidence="1">
    <location>
        <begin position="1"/>
        <end position="27"/>
    </location>
</feature>
<reference evidence="2 4" key="1">
    <citation type="journal article" date="2017" name="ISME J.">
        <title>Unveiling bifidobacterial biogeography across the mammalian branch of the tree of life.</title>
        <authorList>
            <person name="Milani C."/>
            <person name="Mangifesta M."/>
            <person name="Mancabelli L."/>
            <person name="Lugli G.A."/>
            <person name="James K."/>
            <person name="Duranti S."/>
            <person name="Turroni F."/>
            <person name="Ferrario C."/>
            <person name="Ossiprandi M.C."/>
            <person name="van Sinderen D."/>
            <person name="Ventura M."/>
        </authorList>
    </citation>
    <scope>NUCLEOTIDE SEQUENCE [LARGE SCALE GENOMIC DNA]</scope>
    <source>
        <strain evidence="2 4">1E</strain>
    </source>
</reference>
<feature type="compositionally biased region" description="Basic residues" evidence="1">
    <location>
        <begin position="110"/>
        <end position="125"/>
    </location>
</feature>
<gene>
    <name evidence="3" type="ORF">BIFLH658_00082</name>
    <name evidence="2" type="ORF">BPS1E_1598</name>
</gene>
<dbReference type="EMBL" id="MNLB01000010">
    <property type="protein sequence ID" value="PAC72904.1"/>
    <property type="molecule type" value="Genomic_DNA"/>
</dbReference>
<feature type="compositionally biased region" description="Basic residues" evidence="1">
    <location>
        <begin position="138"/>
        <end position="161"/>
    </location>
</feature>
<evidence type="ECO:0000313" key="5">
    <source>
        <dbReference type="Proteomes" id="UP000494211"/>
    </source>
</evidence>
<comment type="caution">
    <text evidence="2">The sequence shown here is derived from an EMBL/GenBank/DDBJ whole genome shotgun (WGS) entry which is preliminary data.</text>
</comment>
<reference evidence="3 5" key="2">
    <citation type="submission" date="2019-10" db="EMBL/GenBank/DDBJ databases">
        <authorList>
            <consortium name="Melissa Lawson"/>
            <person name="O'neill I."/>
        </authorList>
    </citation>
    <scope>NUCLEOTIDE SEQUENCE [LARGE SCALE GENOMIC DNA]</scope>
    <source>
        <strain evidence="3">LH_658</strain>
    </source>
</reference>
<evidence type="ECO:0000313" key="4">
    <source>
        <dbReference type="Proteomes" id="UP000216789"/>
    </source>
</evidence>
<feature type="compositionally biased region" description="Basic residues" evidence="1">
    <location>
        <begin position="36"/>
        <end position="48"/>
    </location>
</feature>
<sequence length="161" mass="19208">MVRGNRHAHRNGTHHQHPPDHARRRQHPTSSQRQSVRSHHHQHRKQGNPRKQTAGETLQRAPRKPNQQPNRRRTRNAKSRRIQSATRHPTQRRHGNHQLPETRHQPTHTPRNKRTDARHRRRALGRHIPANRGSGNPYRHHRTPGPRRQTHVHQTRPSPRR</sequence>
<evidence type="ECO:0000313" key="2">
    <source>
        <dbReference type="EMBL" id="PAC72904.1"/>
    </source>
</evidence>
<name>A0A267WJY3_BIFPS</name>
<dbReference type="AlphaFoldDB" id="A0A267WJY3"/>
<accession>A0A267WJY3</accession>
<feature type="region of interest" description="Disordered" evidence="1">
    <location>
        <begin position="1"/>
        <end position="161"/>
    </location>
</feature>
<dbReference type="EMBL" id="CABWJV010000001">
    <property type="protein sequence ID" value="VWQ11372.1"/>
    <property type="molecule type" value="Genomic_DNA"/>
</dbReference>
<organism evidence="2 4">
    <name type="scientific">Bifidobacterium pseudocatenulatum</name>
    <dbReference type="NCBI Taxonomy" id="28026"/>
    <lineage>
        <taxon>Bacteria</taxon>
        <taxon>Bacillati</taxon>
        <taxon>Actinomycetota</taxon>
        <taxon>Actinomycetes</taxon>
        <taxon>Bifidobacteriales</taxon>
        <taxon>Bifidobacteriaceae</taxon>
        <taxon>Bifidobacterium</taxon>
    </lineage>
</organism>
<dbReference type="Proteomes" id="UP000494211">
    <property type="component" value="Unassembled WGS sequence"/>
</dbReference>
<evidence type="ECO:0000256" key="1">
    <source>
        <dbReference type="SAM" id="MobiDB-lite"/>
    </source>
</evidence>
<dbReference type="Proteomes" id="UP000216789">
    <property type="component" value="Unassembled WGS sequence"/>
</dbReference>